<evidence type="ECO:0000313" key="7">
    <source>
        <dbReference type="EMBL" id="QTX04753.1"/>
    </source>
</evidence>
<evidence type="ECO:0000259" key="6">
    <source>
        <dbReference type="Pfam" id="PF00413"/>
    </source>
</evidence>
<dbReference type="Pfam" id="PF00413">
    <property type="entry name" value="Peptidase_M10"/>
    <property type="match status" value="1"/>
</dbReference>
<dbReference type="GO" id="GO:0008270">
    <property type="term" value="F:zinc ion binding"/>
    <property type="evidence" value="ECO:0007669"/>
    <property type="project" value="InterPro"/>
</dbReference>
<proteinExistence type="predicted"/>
<keyword evidence="2" id="KW-0479">Metal-binding</keyword>
<dbReference type="Gene3D" id="3.40.390.10">
    <property type="entry name" value="Collagenase (Catalytic Domain)"/>
    <property type="match status" value="1"/>
</dbReference>
<evidence type="ECO:0000256" key="4">
    <source>
        <dbReference type="ARBA" id="ARBA00022833"/>
    </source>
</evidence>
<sequence>MKFSIGIYIAVPILMGSIATATPVLATVSDCGNGSITLDQIEDSCTVQSGMHISLPDGRLIAVPAVGETVVAQASTTHEAIAVSEVQITNTITSGIAILYNDEWYGSDDAIVEQKAWMESRTDTIQSWFTTDPLKYETLASCSSSDYEIGGWRWPNDYNWYYNSSDARASSLAAFQAAATAWTGTISVCNYTELSSAGEYYVGATTEAPNLTKDGGCSTRSTRNVVGWGELPSGTLAVTCTWYNSYGDALESDQRYNTSYSWSSASSCSGSNYDVRGVGTHEFGHVFGLGHVAQSTALVMKPASSTCDVAQRTLGRGDQLGIITLY</sequence>
<organism evidence="7 8">
    <name type="scientific">Agromyces archimandritae</name>
    <dbReference type="NCBI Taxonomy" id="2781962"/>
    <lineage>
        <taxon>Bacteria</taxon>
        <taxon>Bacillati</taxon>
        <taxon>Actinomycetota</taxon>
        <taxon>Actinomycetes</taxon>
        <taxon>Micrococcales</taxon>
        <taxon>Microbacteriaceae</taxon>
        <taxon>Agromyces</taxon>
    </lineage>
</organism>
<dbReference type="InterPro" id="IPR001818">
    <property type="entry name" value="Pept_M10_metallopeptidase"/>
</dbReference>
<keyword evidence="1" id="KW-0645">Protease</keyword>
<dbReference type="KEGG" id="aarc:G127AT_00270"/>
<dbReference type="RefSeq" id="WP_210898678.1">
    <property type="nucleotide sequence ID" value="NZ_CP071696.1"/>
</dbReference>
<dbReference type="GO" id="GO:0004222">
    <property type="term" value="F:metalloendopeptidase activity"/>
    <property type="evidence" value="ECO:0007669"/>
    <property type="project" value="InterPro"/>
</dbReference>
<keyword evidence="8" id="KW-1185">Reference proteome</keyword>
<keyword evidence="4" id="KW-0862">Zinc</keyword>
<dbReference type="InterPro" id="IPR024079">
    <property type="entry name" value="MetalloPept_cat_dom_sf"/>
</dbReference>
<feature type="signal peptide" evidence="5">
    <location>
        <begin position="1"/>
        <end position="26"/>
    </location>
</feature>
<evidence type="ECO:0000256" key="5">
    <source>
        <dbReference type="SAM" id="SignalP"/>
    </source>
</evidence>
<gene>
    <name evidence="7" type="ORF">G127AT_00270</name>
</gene>
<dbReference type="Proteomes" id="UP000671914">
    <property type="component" value="Chromosome"/>
</dbReference>
<evidence type="ECO:0000256" key="1">
    <source>
        <dbReference type="ARBA" id="ARBA00022670"/>
    </source>
</evidence>
<feature type="domain" description="Peptidase M10 metallopeptidase" evidence="6">
    <location>
        <begin position="247"/>
        <end position="326"/>
    </location>
</feature>
<keyword evidence="3" id="KW-0378">Hydrolase</keyword>
<evidence type="ECO:0000256" key="3">
    <source>
        <dbReference type="ARBA" id="ARBA00022801"/>
    </source>
</evidence>
<evidence type="ECO:0000256" key="2">
    <source>
        <dbReference type="ARBA" id="ARBA00022723"/>
    </source>
</evidence>
<keyword evidence="7" id="KW-0482">Metalloprotease</keyword>
<dbReference type="SUPFAM" id="SSF55486">
    <property type="entry name" value="Metalloproteases ('zincins'), catalytic domain"/>
    <property type="match status" value="1"/>
</dbReference>
<name>A0A975FNI1_9MICO</name>
<dbReference type="EMBL" id="CP071696">
    <property type="protein sequence ID" value="QTX04753.1"/>
    <property type="molecule type" value="Genomic_DNA"/>
</dbReference>
<protein>
    <submittedName>
        <fullName evidence="7">Matrixin family metalloprotease</fullName>
    </submittedName>
</protein>
<evidence type="ECO:0000313" key="8">
    <source>
        <dbReference type="Proteomes" id="UP000671914"/>
    </source>
</evidence>
<dbReference type="GO" id="GO:0031012">
    <property type="term" value="C:extracellular matrix"/>
    <property type="evidence" value="ECO:0007669"/>
    <property type="project" value="InterPro"/>
</dbReference>
<accession>A0A975FNI1</accession>
<dbReference type="AlphaFoldDB" id="A0A975FNI1"/>
<reference evidence="7" key="1">
    <citation type="submission" date="2021-03" db="EMBL/GenBank/DDBJ databases">
        <title>Agromyces archimandritus sp. nov., isolated from the cockroach Archimandrita tessellata.</title>
        <authorList>
            <person name="Guzman J."/>
            <person name="Ortuzar M."/>
            <person name="Poehlein A."/>
            <person name="Daniel R."/>
            <person name="Trujillo M."/>
            <person name="Vilcinskas A."/>
        </authorList>
    </citation>
    <scope>NUCLEOTIDE SEQUENCE</scope>
    <source>
        <strain evidence="7">G127AT</strain>
    </source>
</reference>
<keyword evidence="5" id="KW-0732">Signal</keyword>
<dbReference type="GO" id="GO:0006508">
    <property type="term" value="P:proteolysis"/>
    <property type="evidence" value="ECO:0007669"/>
    <property type="project" value="UniProtKB-KW"/>
</dbReference>
<feature type="chain" id="PRO_5038021067" evidence="5">
    <location>
        <begin position="27"/>
        <end position="326"/>
    </location>
</feature>